<sequence length="329" mass="37903">MATMHDESHETCMFFVDDSNIWIEAQKFAASGNEYMPKLEDSDIDLRLRIDIGRLVSTLCKSRTQGLSFLYGSRPPPNDSVWNAFKNRFKFKTKIYNRNSQNKEKEVDNSLATDLVYEATELGVAARYDTEVHQRKERTVFIVITGDRDILPPVRKVLDSDIRVELWGWKNGIAKEYYTEQNDRRGLLSIHHLDKEFNNIFFTNFRSTRKGNKAQPVDPARTMVLCGLDEPAAEELDCIGKELLQLRRLFYISPAKSTAEILVEFPNVVHIEDMIFKSRELFDATPPPTMRSKWTTSPSEGSPSPLAEQNLREDTRKAQTSQSPIVFQR</sequence>
<comment type="caution">
    <text evidence="2">The sequence shown here is derived from an EMBL/GenBank/DDBJ whole genome shotgun (WGS) entry which is preliminary data.</text>
</comment>
<accession>A0A9P9XXH1</accession>
<reference evidence="2" key="2">
    <citation type="submission" date="2022-07" db="EMBL/GenBank/DDBJ databases">
        <authorList>
            <person name="Goncalves M.F.M."/>
            <person name="Hilario S."/>
            <person name="Van De Peer Y."/>
            <person name="Esteves A.C."/>
            <person name="Alves A."/>
        </authorList>
    </citation>
    <scope>NUCLEOTIDE SEQUENCE</scope>
    <source>
        <strain evidence="2">MUM 19.33</strain>
    </source>
</reference>
<feature type="region of interest" description="Disordered" evidence="1">
    <location>
        <begin position="286"/>
        <end position="329"/>
    </location>
</feature>
<organism evidence="2 3">
    <name type="scientific">Emericellopsis cladophorae</name>
    <dbReference type="NCBI Taxonomy" id="2686198"/>
    <lineage>
        <taxon>Eukaryota</taxon>
        <taxon>Fungi</taxon>
        <taxon>Dikarya</taxon>
        <taxon>Ascomycota</taxon>
        <taxon>Pezizomycotina</taxon>
        <taxon>Sordariomycetes</taxon>
        <taxon>Hypocreomycetidae</taxon>
        <taxon>Hypocreales</taxon>
        <taxon>Bionectriaceae</taxon>
        <taxon>Emericellopsis</taxon>
    </lineage>
</organism>
<dbReference type="GeneID" id="75826975"/>
<name>A0A9P9XXH1_9HYPO</name>
<evidence type="ECO:0000313" key="3">
    <source>
        <dbReference type="Proteomes" id="UP001055219"/>
    </source>
</evidence>
<dbReference type="OrthoDB" id="2311180at2759"/>
<dbReference type="AlphaFoldDB" id="A0A9P9XXH1"/>
<reference evidence="2" key="1">
    <citation type="journal article" date="2021" name="J Fungi (Basel)">
        <title>Genomic and Metabolomic Analyses of the Marine Fungus Emericellopsis cladophorae: Insights into Saltwater Adaptability Mechanisms and Its Biosynthetic Potential.</title>
        <authorList>
            <person name="Goncalves M.F.M."/>
            <person name="Hilario S."/>
            <person name="Van de Peer Y."/>
            <person name="Esteves A.C."/>
            <person name="Alves A."/>
        </authorList>
    </citation>
    <scope>NUCLEOTIDE SEQUENCE</scope>
    <source>
        <strain evidence="2">MUM 19.33</strain>
    </source>
</reference>
<protein>
    <recommendedName>
        <fullName evidence="4">NYN domain-containing protein</fullName>
    </recommendedName>
</protein>
<dbReference type="RefSeq" id="XP_051360214.1">
    <property type="nucleotide sequence ID" value="XM_051508745.1"/>
</dbReference>
<feature type="compositionally biased region" description="Polar residues" evidence="1">
    <location>
        <begin position="292"/>
        <end position="302"/>
    </location>
</feature>
<keyword evidence="3" id="KW-1185">Reference proteome</keyword>
<feature type="compositionally biased region" description="Polar residues" evidence="1">
    <location>
        <begin position="318"/>
        <end position="329"/>
    </location>
</feature>
<evidence type="ECO:0000256" key="1">
    <source>
        <dbReference type="SAM" id="MobiDB-lite"/>
    </source>
</evidence>
<dbReference type="EMBL" id="JAGIXG020000048">
    <property type="protein sequence ID" value="KAI6779358.1"/>
    <property type="molecule type" value="Genomic_DNA"/>
</dbReference>
<dbReference type="Gene3D" id="3.40.50.1010">
    <property type="entry name" value="5'-nuclease"/>
    <property type="match status" value="1"/>
</dbReference>
<evidence type="ECO:0008006" key="4">
    <source>
        <dbReference type="Google" id="ProtNLM"/>
    </source>
</evidence>
<evidence type="ECO:0000313" key="2">
    <source>
        <dbReference type="EMBL" id="KAI6779358.1"/>
    </source>
</evidence>
<gene>
    <name evidence="2" type="ORF">J7T54_000456</name>
</gene>
<dbReference type="Proteomes" id="UP001055219">
    <property type="component" value="Unassembled WGS sequence"/>
</dbReference>
<proteinExistence type="predicted"/>